<proteinExistence type="predicted"/>
<dbReference type="EMBL" id="JALHAT010000026">
    <property type="protein sequence ID" value="MCJ1961760.1"/>
    <property type="molecule type" value="Genomic_DNA"/>
</dbReference>
<evidence type="ECO:0000259" key="1">
    <source>
        <dbReference type="Pfam" id="PF11860"/>
    </source>
</evidence>
<evidence type="ECO:0000313" key="2">
    <source>
        <dbReference type="EMBL" id="MCJ1961760.1"/>
    </source>
</evidence>
<sequence>MNIVELQSAVGAKPDGIWGPKSRAALLNAFTNTEAPAITDAEEAELAERLHVSVKQLRAVAQVESSGGGFDRQGRPKILYERHKFHKYTGGRWSVAAFSNPRYGGYSESSWDKLAGAIVTGDVDAAFMACSWGKFQVLGQWWDEFGFASPFAFAFSTVASELKHYELLAHYVEYNELNDEMAALSTDPEDCRAFARAYNGGAYARLGYHTKLAAAMR</sequence>
<comment type="caution">
    <text evidence="2">The sequence shown here is derived from an EMBL/GenBank/DDBJ whole genome shotgun (WGS) entry which is preliminary data.</text>
</comment>
<accession>A0ABT0AF11</accession>
<protein>
    <submittedName>
        <fullName evidence="2">N-acetylmuramidase family protein</fullName>
    </submittedName>
</protein>
<dbReference type="Proteomes" id="UP001162802">
    <property type="component" value="Unassembled WGS sequence"/>
</dbReference>
<feature type="domain" description="N-acetylmuramidase" evidence="1">
    <location>
        <begin position="54"/>
        <end position="216"/>
    </location>
</feature>
<dbReference type="Pfam" id="PF11860">
    <property type="entry name" value="Muramidase"/>
    <property type="match status" value="1"/>
</dbReference>
<dbReference type="InterPro" id="IPR024408">
    <property type="entry name" value="Muramidase"/>
</dbReference>
<organism evidence="2 3">
    <name type="scientific">Novosphingobium mangrovi</name>
    <name type="common">ex Hu et al. 2023</name>
    <dbReference type="NCBI Taxonomy" id="2930094"/>
    <lineage>
        <taxon>Bacteria</taxon>
        <taxon>Pseudomonadati</taxon>
        <taxon>Pseudomonadota</taxon>
        <taxon>Alphaproteobacteria</taxon>
        <taxon>Sphingomonadales</taxon>
        <taxon>Sphingomonadaceae</taxon>
        <taxon>Novosphingobium</taxon>
    </lineage>
</organism>
<keyword evidence="3" id="KW-1185">Reference proteome</keyword>
<name>A0ABT0AF11_9SPHN</name>
<evidence type="ECO:0000313" key="3">
    <source>
        <dbReference type="Proteomes" id="UP001162802"/>
    </source>
</evidence>
<gene>
    <name evidence="2" type="ORF">MTR65_13775</name>
</gene>
<reference evidence="2" key="1">
    <citation type="submission" date="2022-03" db="EMBL/GenBank/DDBJ databases">
        <title>Identification of a novel bacterium isolated from mangrove sediments.</title>
        <authorList>
            <person name="Pan X."/>
        </authorList>
    </citation>
    <scope>NUCLEOTIDE SEQUENCE</scope>
    <source>
        <strain evidence="2">B2637</strain>
    </source>
</reference>
<dbReference type="RefSeq" id="WP_243801159.1">
    <property type="nucleotide sequence ID" value="NZ_JALHAT010000026.1"/>
</dbReference>